<accession>A0A5A9NSQ6</accession>
<sequence length="160" mass="17962">MPTAGVLTHLSREEPLRAHLNSCDRQKARERQVVVPVGDAKVIHVVISTVQVNREVTESILTSFYHHEACVFKNARDCQSIELLVCNDGSCIPHTRGLSPLQRSQNQKGSPVVLETLARFTNPVDVGSRQTQNCSKRRRREACRLFVNVPLCRSQKSFGD</sequence>
<dbReference type="Proteomes" id="UP000324632">
    <property type="component" value="Chromosome 14"/>
</dbReference>
<comment type="caution">
    <text evidence="1">The sequence shown here is derived from an EMBL/GenBank/DDBJ whole genome shotgun (WGS) entry which is preliminary data.</text>
</comment>
<dbReference type="EMBL" id="SOYY01000014">
    <property type="protein sequence ID" value="KAA0711936.1"/>
    <property type="molecule type" value="Genomic_DNA"/>
</dbReference>
<protein>
    <submittedName>
        <fullName evidence="1">Uncharacterized protein</fullName>
    </submittedName>
</protein>
<keyword evidence="2" id="KW-1185">Reference proteome</keyword>
<gene>
    <name evidence="1" type="ORF">E1301_Tti013538</name>
</gene>
<reference evidence="1 2" key="1">
    <citation type="journal article" date="2019" name="Mol. Ecol. Resour.">
        <title>Chromosome-level genome assembly of Triplophysa tibetana, a fish adapted to the harsh high-altitude environment of the Tibetan Plateau.</title>
        <authorList>
            <person name="Yang X."/>
            <person name="Liu H."/>
            <person name="Ma Z."/>
            <person name="Zou Y."/>
            <person name="Zou M."/>
            <person name="Mao Y."/>
            <person name="Li X."/>
            <person name="Wang H."/>
            <person name="Chen T."/>
            <person name="Wang W."/>
            <person name="Yang R."/>
        </authorList>
    </citation>
    <scope>NUCLEOTIDE SEQUENCE [LARGE SCALE GENOMIC DNA]</scope>
    <source>
        <strain evidence="1">TTIB1903HZAU</strain>
        <tissue evidence="1">Muscle</tissue>
    </source>
</reference>
<dbReference type="AlphaFoldDB" id="A0A5A9NSQ6"/>
<name>A0A5A9NSQ6_9TELE</name>
<evidence type="ECO:0000313" key="2">
    <source>
        <dbReference type="Proteomes" id="UP000324632"/>
    </source>
</evidence>
<evidence type="ECO:0000313" key="1">
    <source>
        <dbReference type="EMBL" id="KAA0711936.1"/>
    </source>
</evidence>
<organism evidence="1 2">
    <name type="scientific">Triplophysa tibetana</name>
    <dbReference type="NCBI Taxonomy" id="1572043"/>
    <lineage>
        <taxon>Eukaryota</taxon>
        <taxon>Metazoa</taxon>
        <taxon>Chordata</taxon>
        <taxon>Craniata</taxon>
        <taxon>Vertebrata</taxon>
        <taxon>Euteleostomi</taxon>
        <taxon>Actinopterygii</taxon>
        <taxon>Neopterygii</taxon>
        <taxon>Teleostei</taxon>
        <taxon>Ostariophysi</taxon>
        <taxon>Cypriniformes</taxon>
        <taxon>Nemacheilidae</taxon>
        <taxon>Triplophysa</taxon>
    </lineage>
</organism>
<proteinExistence type="predicted"/>